<keyword evidence="9" id="KW-0119">Carbohydrate metabolism</keyword>
<keyword evidence="6" id="KW-0677">Repeat</keyword>
<dbReference type="GO" id="GO:0005576">
    <property type="term" value="C:extracellular region"/>
    <property type="evidence" value="ECO:0007669"/>
    <property type="project" value="InterPro"/>
</dbReference>
<dbReference type="AlphaFoldDB" id="A0A7S1JV94"/>
<dbReference type="GO" id="GO:0031176">
    <property type="term" value="F:endo-1,4-beta-xylanase activity"/>
    <property type="evidence" value="ECO:0007669"/>
    <property type="project" value="UniProtKB-EC"/>
</dbReference>
<comment type="similarity">
    <text evidence="2">Belongs to the glycosyl hydrolase 10 (cellulase F) family.</text>
</comment>
<dbReference type="SMART" id="SM00633">
    <property type="entry name" value="Glyco_10"/>
    <property type="match status" value="1"/>
</dbReference>
<feature type="domain" description="Apple" evidence="13">
    <location>
        <begin position="424"/>
        <end position="495"/>
    </location>
</feature>
<evidence type="ECO:0000256" key="8">
    <source>
        <dbReference type="ARBA" id="ARBA00023157"/>
    </source>
</evidence>
<evidence type="ECO:0000256" key="7">
    <source>
        <dbReference type="ARBA" id="ARBA00022801"/>
    </source>
</evidence>
<dbReference type="Gene3D" id="3.20.20.80">
    <property type="entry name" value="Glycosidases"/>
    <property type="match status" value="1"/>
</dbReference>
<evidence type="ECO:0000256" key="5">
    <source>
        <dbReference type="ARBA" id="ARBA00022729"/>
    </source>
</evidence>
<feature type="domain" description="Apple" evidence="13">
    <location>
        <begin position="597"/>
        <end position="676"/>
    </location>
</feature>
<dbReference type="PANTHER" id="PTHR31490">
    <property type="entry name" value="GLYCOSYL HYDROLASE"/>
    <property type="match status" value="1"/>
</dbReference>
<name>A0A7S1JV94_9ALVE</name>
<feature type="domain" description="GH10" evidence="14">
    <location>
        <begin position="872"/>
        <end position="1213"/>
    </location>
</feature>
<sequence length="1216" mass="135985">MNFPSRVMIFALVVSLVRATGGWSSADGLEGVASFRVSVVHSTSLGGDASSSTDICGEYGVLTAIEHVSWPTRDSSLVPLVALFRPFHLTYSVINGGSATADGDNDPIATPLAVISPAADQIGTINATRQLPRIVLTEPQNEGPAHEAIAAAISARRAKANTDGRALWGQQGDAASGDECGSVGVSAYMSTVLLAHAIHRAWLGVEAMGLTHAHVTPQHVAHEINQHEHIHATHGLMGTLIAREGQENVFAFVHNGAAPKTGSMVSRMLSSEEPLRQLQGTIQGSITTTKSAVGLRPRFIFDASFYWIAFTVTGNRRPINLQRVRLYRKSENPNRWNEGHWVEMERQWLAKEKMTVFLASVSDVNKNKPQLGWRPSFHTEFIGADGAFARGILKSRDDTGTSLVTEIALQEVPNCAEMFTNYFCTGSNAPKDCVKAIDKVDSASDCQAKCQKRHQNFPCKFFKYNFVAKRCTLLKSYTGVGKNIGTNLISGPKYCLHDCYVPTTKFPNGQILGNQHKYTGVFTSASQCQEKCFFTNGCKGFTFWFDRRPKADRLNKAVTKSTTACWLYKTDKGALIIDKSHKEYDQFGMSVSGAATCRDTGCLEWGRKHTLTGKNLRTIKARSLEDCHDNCVREKLCTWFQYDNSVAKGGNNCILKQHRGDKKPTSKNIVFAPAWCTGKNDVARCGQAGKIYTASTKMDIQHIASPMDCARACQDEVDCYFWTWSGQPTKQFPCTLFPRVVTMKNSAHPDKKEISGPKDCAFPAATPENSQKWMCEKQYGGLFSAYTKGPVCCPAKCGEKCNKCGNQEPVECCNWKVFKMQHHGGKRNNVCEQTGQPPCKFEGRQMTYAPWCPDGKCKTVLKRQDVFIPSTVNPAGSLRALAEKRQLKIGTAISYWLRRQKELMDIIKEQYTVTVAKSECKPGSLLRYNWRPCDYLMDEAEKNDQLFKLHAVAWYRDEPMVIRGKNPKEKDEWLFKFTEQYIKRYLPRKAAYHFDLANEALEDGQVSDGTTWIERKGTWMVNIPNWMPRLFAKARQVADSLKKPIINVYNDYGILHEDGGKGRAVYAMAKWLMKHPMGMYKGRPTIDVIGCQTHIDIAWDKFDAARAQMRKIGSLGLEIAITEMDVGCGKWVPGQGYKPCGQNFDFEKDYIQSQVFATIMRICLEEPNCTSFTVWGTYDPTNWLNTQFKGEDHPTLIGRGWKKKLAFFELQKALSI</sequence>
<protein>
    <recommendedName>
        <fullName evidence="3">endo-1,4-beta-xylanase</fullName>
        <ecNumber evidence="3">3.2.1.8</ecNumber>
    </recommendedName>
</protein>
<evidence type="ECO:0000256" key="12">
    <source>
        <dbReference type="SAM" id="SignalP"/>
    </source>
</evidence>
<evidence type="ECO:0000256" key="6">
    <source>
        <dbReference type="ARBA" id="ARBA00022737"/>
    </source>
</evidence>
<dbReference type="PROSITE" id="PS50948">
    <property type="entry name" value="PAN"/>
    <property type="match status" value="2"/>
</dbReference>
<gene>
    <name evidence="15" type="ORF">VBRA1451_LOCUS9732</name>
</gene>
<keyword evidence="8" id="KW-1015">Disulfide bond</keyword>
<evidence type="ECO:0000259" key="14">
    <source>
        <dbReference type="PROSITE" id="PS51760"/>
    </source>
</evidence>
<dbReference type="Pfam" id="PF00331">
    <property type="entry name" value="Glyco_hydro_10"/>
    <property type="match status" value="1"/>
</dbReference>
<dbReference type="InterPro" id="IPR000177">
    <property type="entry name" value="Apple"/>
</dbReference>
<dbReference type="PANTHER" id="PTHR31490:SF88">
    <property type="entry name" value="BETA-XYLANASE"/>
    <property type="match status" value="1"/>
</dbReference>
<feature type="signal peptide" evidence="12">
    <location>
        <begin position="1"/>
        <end position="19"/>
    </location>
</feature>
<dbReference type="InterPro" id="IPR001000">
    <property type="entry name" value="GH10_dom"/>
</dbReference>
<reference evidence="15" key="1">
    <citation type="submission" date="2021-01" db="EMBL/GenBank/DDBJ databases">
        <authorList>
            <person name="Corre E."/>
            <person name="Pelletier E."/>
            <person name="Niang G."/>
            <person name="Scheremetjew M."/>
            <person name="Finn R."/>
            <person name="Kale V."/>
            <person name="Holt S."/>
            <person name="Cochrane G."/>
            <person name="Meng A."/>
            <person name="Brown T."/>
            <person name="Cohen L."/>
        </authorList>
    </citation>
    <scope>NUCLEOTIDE SEQUENCE</scope>
    <source>
        <strain evidence="15">CCMP3346</strain>
    </source>
</reference>
<evidence type="ECO:0000256" key="2">
    <source>
        <dbReference type="ARBA" id="ARBA00007495"/>
    </source>
</evidence>
<keyword evidence="7" id="KW-0378">Hydrolase</keyword>
<evidence type="ECO:0000256" key="10">
    <source>
        <dbReference type="ARBA" id="ARBA00023295"/>
    </source>
</evidence>
<keyword evidence="11" id="KW-0624">Polysaccharide degradation</keyword>
<evidence type="ECO:0000259" key="13">
    <source>
        <dbReference type="PROSITE" id="PS50948"/>
    </source>
</evidence>
<dbReference type="EC" id="3.2.1.8" evidence="3"/>
<dbReference type="EMBL" id="HBGB01016740">
    <property type="protein sequence ID" value="CAD9054667.1"/>
    <property type="molecule type" value="Transcribed_RNA"/>
</dbReference>
<dbReference type="InterPro" id="IPR017853">
    <property type="entry name" value="GH"/>
</dbReference>
<organism evidence="15">
    <name type="scientific">Vitrella brassicaformis</name>
    <dbReference type="NCBI Taxonomy" id="1169539"/>
    <lineage>
        <taxon>Eukaryota</taxon>
        <taxon>Sar</taxon>
        <taxon>Alveolata</taxon>
        <taxon>Colpodellida</taxon>
        <taxon>Vitrellaceae</taxon>
        <taxon>Vitrella</taxon>
    </lineage>
</organism>
<evidence type="ECO:0000256" key="1">
    <source>
        <dbReference type="ARBA" id="ARBA00000681"/>
    </source>
</evidence>
<evidence type="ECO:0000256" key="4">
    <source>
        <dbReference type="ARBA" id="ARBA00022651"/>
    </source>
</evidence>
<proteinExistence type="inferred from homology"/>
<dbReference type="GO" id="GO:0045493">
    <property type="term" value="P:xylan catabolic process"/>
    <property type="evidence" value="ECO:0007669"/>
    <property type="project" value="UniProtKB-KW"/>
</dbReference>
<comment type="catalytic activity">
    <reaction evidence="1">
        <text>Endohydrolysis of (1-&gt;4)-beta-D-xylosidic linkages in xylans.</text>
        <dbReference type="EC" id="3.2.1.8"/>
    </reaction>
</comment>
<dbReference type="InterPro" id="IPR044846">
    <property type="entry name" value="GH10"/>
</dbReference>
<evidence type="ECO:0000256" key="11">
    <source>
        <dbReference type="ARBA" id="ARBA00023326"/>
    </source>
</evidence>
<keyword evidence="5 12" id="KW-0732">Signal</keyword>
<dbReference type="GO" id="GO:0006508">
    <property type="term" value="P:proteolysis"/>
    <property type="evidence" value="ECO:0007669"/>
    <property type="project" value="InterPro"/>
</dbReference>
<evidence type="ECO:0000256" key="3">
    <source>
        <dbReference type="ARBA" id="ARBA00012590"/>
    </source>
</evidence>
<evidence type="ECO:0000313" key="15">
    <source>
        <dbReference type="EMBL" id="CAD9054667.1"/>
    </source>
</evidence>
<dbReference type="SUPFAM" id="SSF51445">
    <property type="entry name" value="(Trans)glycosidases"/>
    <property type="match status" value="1"/>
</dbReference>
<accession>A0A7S1JV94</accession>
<dbReference type="SMART" id="SM00223">
    <property type="entry name" value="APPLE"/>
    <property type="match status" value="2"/>
</dbReference>
<feature type="chain" id="PRO_5031218749" description="endo-1,4-beta-xylanase" evidence="12">
    <location>
        <begin position="20"/>
        <end position="1216"/>
    </location>
</feature>
<dbReference type="InterPro" id="IPR003609">
    <property type="entry name" value="Pan_app"/>
</dbReference>
<dbReference type="PROSITE" id="PS51760">
    <property type="entry name" value="GH10_2"/>
    <property type="match status" value="1"/>
</dbReference>
<dbReference type="Pfam" id="PF14295">
    <property type="entry name" value="PAN_4"/>
    <property type="match status" value="2"/>
</dbReference>
<keyword evidence="4" id="KW-0858">Xylan degradation</keyword>
<dbReference type="SUPFAM" id="SSF57414">
    <property type="entry name" value="Hairpin loop containing domain-like"/>
    <property type="match status" value="2"/>
</dbReference>
<evidence type="ECO:0000256" key="9">
    <source>
        <dbReference type="ARBA" id="ARBA00023277"/>
    </source>
</evidence>
<keyword evidence="10" id="KW-0326">Glycosidase</keyword>
<dbReference type="Gene3D" id="3.50.4.10">
    <property type="entry name" value="Hepatocyte Growth Factor"/>
    <property type="match status" value="4"/>
</dbReference>
<dbReference type="Pfam" id="PF00024">
    <property type="entry name" value="PAN_1"/>
    <property type="match status" value="2"/>
</dbReference>